<feature type="chain" id="PRO_5043653676" description="Defensin-like domain-containing protein" evidence="6">
    <location>
        <begin position="24"/>
        <end position="74"/>
    </location>
</feature>
<dbReference type="GO" id="GO:0031640">
    <property type="term" value="P:killing of cells of another organism"/>
    <property type="evidence" value="ECO:0007669"/>
    <property type="project" value="UniProtKB-KW"/>
</dbReference>
<keyword evidence="9" id="KW-1185">Reference proteome</keyword>
<dbReference type="Pfam" id="PF24552">
    <property type="entry name" value="Defensin"/>
    <property type="match status" value="1"/>
</dbReference>
<evidence type="ECO:0000259" key="7">
    <source>
        <dbReference type="Pfam" id="PF24552"/>
    </source>
</evidence>
<dbReference type="Proteomes" id="UP001311915">
    <property type="component" value="Unassembled WGS sequence"/>
</dbReference>
<keyword evidence="3" id="KW-0295">Fungicide</keyword>
<dbReference type="GO" id="GO:0050832">
    <property type="term" value="P:defense response to fungus"/>
    <property type="evidence" value="ECO:0007669"/>
    <property type="project" value="UniProtKB-KW"/>
</dbReference>
<feature type="domain" description="Defensin-like" evidence="7">
    <location>
        <begin position="32"/>
        <end position="74"/>
    </location>
</feature>
<reference evidence="8 9" key="1">
    <citation type="submission" date="2023-10" db="EMBL/GenBank/DDBJ databases">
        <title>Genome-Wide Identification Analysis in wild type Solanum Pinnatisectum Reveals Some Genes Defensing Phytophthora Infestans.</title>
        <authorList>
            <person name="Sun C."/>
        </authorList>
    </citation>
    <scope>NUCLEOTIDE SEQUENCE [LARGE SCALE GENOMIC DNA]</scope>
    <source>
        <strain evidence="8">LQN</strain>
        <tissue evidence="8">Leaf</tissue>
    </source>
</reference>
<evidence type="ECO:0000256" key="6">
    <source>
        <dbReference type="SAM" id="SignalP"/>
    </source>
</evidence>
<gene>
    <name evidence="8" type="ORF">R3W88_009116</name>
</gene>
<comment type="caution">
    <text evidence="8">The sequence shown here is derived from an EMBL/GenBank/DDBJ whole genome shotgun (WGS) entry which is preliminary data.</text>
</comment>
<sequence>MALYKSYSCLLLVFLAIIGLAVARDFEEKKVSCFAQCTKEFFNNECLAFCISRSFNNGNCVLDSSGYFYCCCQT</sequence>
<protein>
    <recommendedName>
        <fullName evidence="7">Defensin-like domain-containing protein</fullName>
    </recommendedName>
</protein>
<evidence type="ECO:0000256" key="5">
    <source>
        <dbReference type="ARBA" id="ARBA00023157"/>
    </source>
</evidence>
<evidence type="ECO:0000256" key="3">
    <source>
        <dbReference type="ARBA" id="ARBA00022577"/>
    </source>
</evidence>
<keyword evidence="4" id="KW-0611">Plant defense</keyword>
<name>A0AAV9MDD4_9SOLN</name>
<keyword evidence="2" id="KW-0929">Antimicrobial</keyword>
<keyword evidence="6" id="KW-0732">Signal</keyword>
<dbReference type="AlphaFoldDB" id="A0AAV9MDD4"/>
<keyword evidence="5" id="KW-1015">Disulfide bond</keyword>
<dbReference type="EMBL" id="JAWPEI010000002">
    <property type="protein sequence ID" value="KAK4734855.1"/>
    <property type="molecule type" value="Genomic_DNA"/>
</dbReference>
<dbReference type="InterPro" id="IPR056373">
    <property type="entry name" value="Defensin-like_dom"/>
</dbReference>
<feature type="signal peptide" evidence="6">
    <location>
        <begin position="1"/>
        <end position="23"/>
    </location>
</feature>
<evidence type="ECO:0000256" key="1">
    <source>
        <dbReference type="ARBA" id="ARBA00006722"/>
    </source>
</evidence>
<accession>A0AAV9MDD4</accession>
<organism evidence="8 9">
    <name type="scientific">Solanum pinnatisectum</name>
    <name type="common">tansyleaf nightshade</name>
    <dbReference type="NCBI Taxonomy" id="50273"/>
    <lineage>
        <taxon>Eukaryota</taxon>
        <taxon>Viridiplantae</taxon>
        <taxon>Streptophyta</taxon>
        <taxon>Embryophyta</taxon>
        <taxon>Tracheophyta</taxon>
        <taxon>Spermatophyta</taxon>
        <taxon>Magnoliopsida</taxon>
        <taxon>eudicotyledons</taxon>
        <taxon>Gunneridae</taxon>
        <taxon>Pentapetalae</taxon>
        <taxon>asterids</taxon>
        <taxon>lamiids</taxon>
        <taxon>Solanales</taxon>
        <taxon>Solanaceae</taxon>
        <taxon>Solanoideae</taxon>
        <taxon>Solaneae</taxon>
        <taxon>Solanum</taxon>
    </lineage>
</organism>
<evidence type="ECO:0000256" key="2">
    <source>
        <dbReference type="ARBA" id="ARBA00022529"/>
    </source>
</evidence>
<comment type="similarity">
    <text evidence="1">Belongs to the DEFL family.</text>
</comment>
<evidence type="ECO:0000256" key="4">
    <source>
        <dbReference type="ARBA" id="ARBA00022821"/>
    </source>
</evidence>
<evidence type="ECO:0000313" key="9">
    <source>
        <dbReference type="Proteomes" id="UP001311915"/>
    </source>
</evidence>
<evidence type="ECO:0000313" key="8">
    <source>
        <dbReference type="EMBL" id="KAK4734855.1"/>
    </source>
</evidence>
<proteinExistence type="inferred from homology"/>